<reference evidence="4" key="1">
    <citation type="submission" date="2021-04" db="EMBL/GenBank/DDBJ databases">
        <title>Isolation and polyphasic classification of algal microorganism.</title>
        <authorList>
            <person name="Wang S."/>
        </authorList>
    </citation>
    <scope>NUCLEOTIDE SEQUENCE</scope>
    <source>
        <strain evidence="4">720a</strain>
    </source>
</reference>
<evidence type="ECO:0000256" key="1">
    <source>
        <dbReference type="ARBA" id="ARBA00022679"/>
    </source>
</evidence>
<dbReference type="RefSeq" id="WP_026682791.1">
    <property type="nucleotide sequence ID" value="NZ_BAAACY010000038.1"/>
</dbReference>
<proteinExistence type="predicted"/>
<dbReference type="PANTHER" id="PTHR43420">
    <property type="entry name" value="ACETYLTRANSFERASE"/>
    <property type="match status" value="1"/>
</dbReference>
<dbReference type="InterPro" id="IPR016181">
    <property type="entry name" value="Acyl_CoA_acyltransferase"/>
</dbReference>
<evidence type="ECO:0000256" key="2">
    <source>
        <dbReference type="ARBA" id="ARBA00023315"/>
    </source>
</evidence>
<keyword evidence="1" id="KW-0808">Transferase</keyword>
<dbReference type="Gene3D" id="3.40.630.30">
    <property type="match status" value="1"/>
</dbReference>
<evidence type="ECO:0000313" key="4">
    <source>
        <dbReference type="EMBL" id="MBR7798167.1"/>
    </source>
</evidence>
<dbReference type="Proteomes" id="UP000675284">
    <property type="component" value="Unassembled WGS sequence"/>
</dbReference>
<evidence type="ECO:0000313" key="5">
    <source>
        <dbReference type="Proteomes" id="UP000675284"/>
    </source>
</evidence>
<dbReference type="PROSITE" id="PS51186">
    <property type="entry name" value="GNAT"/>
    <property type="match status" value="1"/>
</dbReference>
<dbReference type="EMBL" id="JAGSOT010000093">
    <property type="protein sequence ID" value="MBR7798167.1"/>
    <property type="molecule type" value="Genomic_DNA"/>
</dbReference>
<dbReference type="AlphaFoldDB" id="A0A941ID92"/>
<gene>
    <name evidence="4" type="ORF">KCX74_19305</name>
</gene>
<comment type="caution">
    <text evidence="4">The sequence shown here is derived from an EMBL/GenBank/DDBJ whole genome shotgun (WGS) entry which is preliminary data.</text>
</comment>
<dbReference type="GO" id="GO:0016747">
    <property type="term" value="F:acyltransferase activity, transferring groups other than amino-acyl groups"/>
    <property type="evidence" value="ECO:0007669"/>
    <property type="project" value="InterPro"/>
</dbReference>
<dbReference type="InterPro" id="IPR000182">
    <property type="entry name" value="GNAT_dom"/>
</dbReference>
<keyword evidence="5" id="KW-1185">Reference proteome</keyword>
<accession>A0A941ID92</accession>
<evidence type="ECO:0000259" key="3">
    <source>
        <dbReference type="PROSITE" id="PS51186"/>
    </source>
</evidence>
<dbReference type="Pfam" id="PF00583">
    <property type="entry name" value="Acetyltransf_1"/>
    <property type="match status" value="1"/>
</dbReference>
<dbReference type="CDD" id="cd04301">
    <property type="entry name" value="NAT_SF"/>
    <property type="match status" value="1"/>
</dbReference>
<dbReference type="SUPFAM" id="SSF55729">
    <property type="entry name" value="Acyl-CoA N-acyltransferases (Nat)"/>
    <property type="match status" value="1"/>
</dbReference>
<name>A0A941ID92_9BACI</name>
<keyword evidence="2" id="KW-0012">Acyltransferase</keyword>
<sequence length="152" mass="17444">MDLHIREVSTENWQTIACLSVKKNQQDYIESNALSIVQSMFESEWQSVGLYDGEIAIGYAMYGQVKREGDVWLDRFMIDAKYQGLGYASKILPILLKHIEELYDTEMIYLSVTRDNTKAQALYERLGFRFNGEEDHSGIVSGLVMVRDTSTI</sequence>
<dbReference type="InterPro" id="IPR050680">
    <property type="entry name" value="YpeA/RimI_acetyltransf"/>
</dbReference>
<feature type="domain" description="N-acetyltransferase" evidence="3">
    <location>
        <begin position="3"/>
        <end position="150"/>
    </location>
</feature>
<dbReference type="PANTHER" id="PTHR43420:SF47">
    <property type="entry name" value="N-ACETYLTRANSFERASE DOMAIN-CONTAINING PROTEIN"/>
    <property type="match status" value="1"/>
</dbReference>
<organism evidence="4 5">
    <name type="scientific">Virgibacillus salarius</name>
    <dbReference type="NCBI Taxonomy" id="447199"/>
    <lineage>
        <taxon>Bacteria</taxon>
        <taxon>Bacillati</taxon>
        <taxon>Bacillota</taxon>
        <taxon>Bacilli</taxon>
        <taxon>Bacillales</taxon>
        <taxon>Bacillaceae</taxon>
        <taxon>Virgibacillus</taxon>
    </lineage>
</organism>
<protein>
    <submittedName>
        <fullName evidence="4">GNAT family N-acetyltransferase</fullName>
    </submittedName>
</protein>